<dbReference type="Pfam" id="PF08271">
    <property type="entry name" value="Zn_Ribbon_TF"/>
    <property type="match status" value="1"/>
</dbReference>
<evidence type="ECO:0000256" key="1">
    <source>
        <dbReference type="PROSITE-ProRule" id="PRU00469"/>
    </source>
</evidence>
<dbReference type="AlphaFoldDB" id="A0AA35XBE2"/>
<comment type="caution">
    <text evidence="4">The sequence shown here is derived from an EMBL/GenBank/DDBJ whole genome shotgun (WGS) entry which is preliminary data.</text>
</comment>
<keyword evidence="1" id="KW-0479">Metal-binding</keyword>
<accession>A0AA35XBE2</accession>
<organism evidence="4 5">
    <name type="scientific">Geodia barretti</name>
    <name type="common">Barrett's horny sponge</name>
    <dbReference type="NCBI Taxonomy" id="519541"/>
    <lineage>
        <taxon>Eukaryota</taxon>
        <taxon>Metazoa</taxon>
        <taxon>Porifera</taxon>
        <taxon>Demospongiae</taxon>
        <taxon>Heteroscleromorpha</taxon>
        <taxon>Tetractinellida</taxon>
        <taxon>Astrophorina</taxon>
        <taxon>Geodiidae</taxon>
        <taxon>Geodia</taxon>
    </lineage>
</organism>
<evidence type="ECO:0000259" key="3">
    <source>
        <dbReference type="PROSITE" id="PS51134"/>
    </source>
</evidence>
<keyword evidence="1" id="KW-0863">Zinc-finger</keyword>
<keyword evidence="5" id="KW-1185">Reference proteome</keyword>
<reference evidence="4" key="1">
    <citation type="submission" date="2023-03" db="EMBL/GenBank/DDBJ databases">
        <authorList>
            <person name="Steffen K."/>
            <person name="Cardenas P."/>
        </authorList>
    </citation>
    <scope>NUCLEOTIDE SEQUENCE</scope>
</reference>
<dbReference type="GO" id="GO:0008270">
    <property type="term" value="F:zinc ion binding"/>
    <property type="evidence" value="ECO:0007669"/>
    <property type="project" value="UniProtKB-KW"/>
</dbReference>
<dbReference type="SUPFAM" id="SSF57783">
    <property type="entry name" value="Zinc beta-ribbon"/>
    <property type="match status" value="1"/>
</dbReference>
<dbReference type="InterPro" id="IPR013137">
    <property type="entry name" value="Znf_TFIIB"/>
</dbReference>
<dbReference type="EMBL" id="CASHTH010003912">
    <property type="protein sequence ID" value="CAI8051249.1"/>
    <property type="molecule type" value="Genomic_DNA"/>
</dbReference>
<dbReference type="PROSITE" id="PS51134">
    <property type="entry name" value="ZF_TFIIB"/>
    <property type="match status" value="1"/>
</dbReference>
<name>A0AA35XBE2_GEOBA</name>
<proteinExistence type="predicted"/>
<feature type="domain" description="TFIIB-type" evidence="3">
    <location>
        <begin position="5"/>
        <end position="36"/>
    </location>
</feature>
<feature type="region of interest" description="Disordered" evidence="2">
    <location>
        <begin position="329"/>
        <end position="352"/>
    </location>
</feature>
<sequence>MAAAQSSTCPCCGGTDIEEDSAHGVVVCTSCGTAVEEAPINLQDPQPASFSRHHQPSKEQIRVFSEKSYSARKLGKLITETKKKAAAMKLPSSKTDICVEQAKELCRREAVGCRGLSIEVVSATLVYIAWKNENSCVSAWDMVNTGVKPNVLLKATSKLCDQHPDLVSVSQEEPLTDEQRLGLRLDRFSPPVHGGERRRVIDMAQQIWSMVLDVKVQDLHLRKIPINDYCILAVALQYVRRKDLPKSEVADLSKSISMTVKTVNTRIWLIKKALVTLAARCPCLEEDVKNRVIRTQNVQRYLDRLLQNKHYLSCEMELIREGEVNGEEITGAEKGEGESGTKRRRPRKRARKSAVSSLLPVVFANSVVGEIGGGGGGEDENLSDLDDEIDEYILTEEQVKMRKYLLSINSDNEEHSPTQQDSD</sequence>
<dbReference type="Proteomes" id="UP001174909">
    <property type="component" value="Unassembled WGS sequence"/>
</dbReference>
<gene>
    <name evidence="4" type="ORF">GBAR_LOCUS28063</name>
</gene>
<evidence type="ECO:0000256" key="2">
    <source>
        <dbReference type="SAM" id="MobiDB-lite"/>
    </source>
</evidence>
<feature type="compositionally biased region" description="Basic and acidic residues" evidence="2">
    <location>
        <begin position="331"/>
        <end position="341"/>
    </location>
</feature>
<keyword evidence="1" id="KW-0862">Zinc</keyword>
<dbReference type="CDD" id="cd00043">
    <property type="entry name" value="CYCLIN_SF"/>
    <property type="match status" value="1"/>
</dbReference>
<dbReference type="Gene3D" id="2.20.25.10">
    <property type="match status" value="1"/>
</dbReference>
<evidence type="ECO:0000313" key="4">
    <source>
        <dbReference type="EMBL" id="CAI8051249.1"/>
    </source>
</evidence>
<protein>
    <recommendedName>
        <fullName evidence="3">TFIIB-type domain-containing protein</fullName>
    </recommendedName>
</protein>
<feature type="compositionally biased region" description="Basic residues" evidence="2">
    <location>
        <begin position="342"/>
        <end position="352"/>
    </location>
</feature>
<evidence type="ECO:0000313" key="5">
    <source>
        <dbReference type="Proteomes" id="UP001174909"/>
    </source>
</evidence>